<dbReference type="InterPro" id="IPR036259">
    <property type="entry name" value="MFS_trans_sf"/>
</dbReference>
<evidence type="ECO:0000256" key="1">
    <source>
        <dbReference type="ARBA" id="ARBA00004651"/>
    </source>
</evidence>
<organism evidence="7 8">
    <name type="scientific">Aeromicrobium yanjiei</name>
    <dbReference type="NCBI Taxonomy" id="2662028"/>
    <lineage>
        <taxon>Bacteria</taxon>
        <taxon>Bacillati</taxon>
        <taxon>Actinomycetota</taxon>
        <taxon>Actinomycetes</taxon>
        <taxon>Propionibacteriales</taxon>
        <taxon>Nocardioidaceae</taxon>
        <taxon>Aeromicrobium</taxon>
    </lineage>
</organism>
<dbReference type="PANTHER" id="PTHR42718:SF46">
    <property type="entry name" value="BLR6921 PROTEIN"/>
    <property type="match status" value="1"/>
</dbReference>
<dbReference type="PROSITE" id="PS50850">
    <property type="entry name" value="MFS"/>
    <property type="match status" value="1"/>
</dbReference>
<dbReference type="SUPFAM" id="SSF103473">
    <property type="entry name" value="MFS general substrate transporter"/>
    <property type="match status" value="1"/>
</dbReference>
<evidence type="ECO:0000256" key="3">
    <source>
        <dbReference type="ARBA" id="ARBA00022475"/>
    </source>
</evidence>
<reference evidence="7 8" key="1">
    <citation type="submission" date="2019-11" db="EMBL/GenBank/DDBJ databases">
        <authorList>
            <person name="Li J."/>
        </authorList>
    </citation>
    <scope>NUCLEOTIDE SEQUENCE [LARGE SCALE GENOMIC DNA]</scope>
    <source>
        <strain evidence="7 8">MF47</strain>
    </source>
</reference>
<dbReference type="PANTHER" id="PTHR42718">
    <property type="entry name" value="MAJOR FACILITATOR SUPERFAMILY MULTIDRUG TRANSPORTER MFSC"/>
    <property type="match status" value="1"/>
</dbReference>
<evidence type="ECO:0000256" key="6">
    <source>
        <dbReference type="ARBA" id="ARBA00023136"/>
    </source>
</evidence>
<dbReference type="GO" id="GO:0022857">
    <property type="term" value="F:transmembrane transporter activity"/>
    <property type="evidence" value="ECO:0007669"/>
    <property type="project" value="InterPro"/>
</dbReference>
<dbReference type="Proteomes" id="UP000392064">
    <property type="component" value="Chromosome"/>
</dbReference>
<dbReference type="GO" id="GO:0005886">
    <property type="term" value="C:plasma membrane"/>
    <property type="evidence" value="ECO:0007669"/>
    <property type="project" value="UniProtKB-SubCell"/>
</dbReference>
<evidence type="ECO:0000313" key="7">
    <source>
        <dbReference type="EMBL" id="QGG40383.1"/>
    </source>
</evidence>
<evidence type="ECO:0000256" key="4">
    <source>
        <dbReference type="ARBA" id="ARBA00022692"/>
    </source>
</evidence>
<evidence type="ECO:0000256" key="2">
    <source>
        <dbReference type="ARBA" id="ARBA00022448"/>
    </source>
</evidence>
<keyword evidence="4" id="KW-0812">Transmembrane</keyword>
<dbReference type="Gene3D" id="1.20.1250.20">
    <property type="entry name" value="MFS general substrate transporter like domains"/>
    <property type="match status" value="1"/>
</dbReference>
<dbReference type="KEGG" id="aef:GEV26_02805"/>
<keyword evidence="6" id="KW-0472">Membrane</keyword>
<name>A0A5Q2MF65_9ACTN</name>
<keyword evidence="8" id="KW-1185">Reference proteome</keyword>
<dbReference type="InterPro" id="IPR011701">
    <property type="entry name" value="MFS"/>
</dbReference>
<accession>A0A5Q2MF65</accession>
<dbReference type="InterPro" id="IPR004638">
    <property type="entry name" value="EmrB-like"/>
</dbReference>
<comment type="subcellular location">
    <subcellularLocation>
        <location evidence="1">Cell membrane</location>
        <topology evidence="1">Multi-pass membrane protein</topology>
    </subcellularLocation>
</comment>
<evidence type="ECO:0000256" key="5">
    <source>
        <dbReference type="ARBA" id="ARBA00022989"/>
    </source>
</evidence>
<gene>
    <name evidence="7" type="ORF">GEV26_02805</name>
</gene>
<dbReference type="PRINTS" id="PR01036">
    <property type="entry name" value="TCRTETB"/>
</dbReference>
<dbReference type="CDD" id="cd17503">
    <property type="entry name" value="MFS_LmrB_MDR_like"/>
    <property type="match status" value="1"/>
</dbReference>
<dbReference type="Gene3D" id="1.20.1720.10">
    <property type="entry name" value="Multidrug resistance protein D"/>
    <property type="match status" value="1"/>
</dbReference>
<keyword evidence="5" id="KW-1133">Transmembrane helix</keyword>
<dbReference type="RefSeq" id="WP_153651655.1">
    <property type="nucleotide sequence ID" value="NZ_CP045737.1"/>
</dbReference>
<dbReference type="InterPro" id="IPR020846">
    <property type="entry name" value="MFS_dom"/>
</dbReference>
<proteinExistence type="predicted"/>
<keyword evidence="3" id="KW-1003">Cell membrane</keyword>
<evidence type="ECO:0000313" key="8">
    <source>
        <dbReference type="Proteomes" id="UP000392064"/>
    </source>
</evidence>
<sequence>MTAPTEPLSEDDDKITPDLLKIAGVVVLGAIMSILDVTVVNVALPTFQTELSDGDEPLAYSTVAWTATAYMLALAAVIPLTGWAADRFGTKRLYMTAIALFTIGSLLCATAWNIEALIGFRVLQGLGGGMLMPLGMTIMTKAAGPHRMGRLMAILGVPMLLGPIMGPILGGILIDAASWHWVFLINLPIGLIGLAYAARVLPKDAPEPSESLDVIGMILLSPGLAALLYGVSSIPEEGTVLAVKVLAPAIIGLALIVGFVFWSFKPKHPLLDLRLFRDRNLTLSIITMFLFASAFFGALLLVPTYFQQVDGYSVKKAGLLIAAQGVGAMLTMPIAGALSDRIPVGRIVPFGFLGILVGLFGVAQSTDPGTSDWTIMGWLFVTGLGMGSTMMPLFTAALKTLKASDVARGSTLLNVTQQVASAAGIATISVVLTNAMKSGDVIAGSEKLPGVEGGLTPAQLAAGSHTEQGAGVVDMLQVPGSVLQQGFQDLADAFSTSYWVAFAVLVVTLVPVAFLPRKKQESHLLDDEDGATPPIMMH</sequence>
<keyword evidence="2" id="KW-0813">Transport</keyword>
<dbReference type="Pfam" id="PF07690">
    <property type="entry name" value="MFS_1"/>
    <property type="match status" value="1"/>
</dbReference>
<protein>
    <submittedName>
        <fullName evidence="7">DHA2 family efflux MFS transporter permease subunit</fullName>
    </submittedName>
</protein>
<dbReference type="EMBL" id="CP045737">
    <property type="protein sequence ID" value="QGG40383.1"/>
    <property type="molecule type" value="Genomic_DNA"/>
</dbReference>
<dbReference type="AlphaFoldDB" id="A0A5Q2MF65"/>
<dbReference type="NCBIfam" id="TIGR00711">
    <property type="entry name" value="efflux_EmrB"/>
    <property type="match status" value="1"/>
</dbReference>